<dbReference type="Proteomes" id="UP001449657">
    <property type="component" value="Chromosome"/>
</dbReference>
<evidence type="ECO:0000313" key="2">
    <source>
        <dbReference type="Proteomes" id="UP001449657"/>
    </source>
</evidence>
<protein>
    <recommendedName>
        <fullName evidence="3">Lipoprotein</fullName>
    </recommendedName>
</protein>
<evidence type="ECO:0008006" key="3">
    <source>
        <dbReference type="Google" id="ProtNLM"/>
    </source>
</evidence>
<proteinExistence type="predicted"/>
<dbReference type="RefSeq" id="WP_341842950.1">
    <property type="nucleotide sequence ID" value="NZ_CP150096.1"/>
</dbReference>
<accession>A0ABZ2ZCB9</accession>
<organism evidence="1 2">
    <name type="scientific">Chitinophaga caseinilytica</name>
    <dbReference type="NCBI Taxonomy" id="2267521"/>
    <lineage>
        <taxon>Bacteria</taxon>
        <taxon>Pseudomonadati</taxon>
        <taxon>Bacteroidota</taxon>
        <taxon>Chitinophagia</taxon>
        <taxon>Chitinophagales</taxon>
        <taxon>Chitinophagaceae</taxon>
        <taxon>Chitinophaga</taxon>
    </lineage>
</organism>
<sequence>MFLPLLWALAGCGAFSGPKQPLATSYVPIDDYRYFPPCGSPAYSDTLGGGEFNVYVLQDSAEVNNCLAPAHRPRTEGFPMRYGKDFVLAVEMKGMPEWAMGLELSESEDMLELKLRPVKKGDGGARDQYLWHFAADKKAVLRLSGSNGRFSYAKGPAWKPGSEWHENGQVWGK</sequence>
<keyword evidence="2" id="KW-1185">Reference proteome</keyword>
<evidence type="ECO:0000313" key="1">
    <source>
        <dbReference type="EMBL" id="WZN48356.1"/>
    </source>
</evidence>
<gene>
    <name evidence="1" type="ORF">WJU22_09230</name>
</gene>
<name>A0ABZ2ZCB9_9BACT</name>
<reference evidence="1 2" key="1">
    <citation type="submission" date="2024-03" db="EMBL/GenBank/DDBJ databases">
        <title>Chitinophaga caseinilytica sp. nov., a casein hydrolysing bacterium isolated from forest soil.</title>
        <authorList>
            <person name="Lee D.S."/>
            <person name="Han D.M."/>
            <person name="Baek J.H."/>
            <person name="Choi D.G."/>
            <person name="Jeon J.H."/>
            <person name="Jeon C.O."/>
        </authorList>
    </citation>
    <scope>NUCLEOTIDE SEQUENCE [LARGE SCALE GENOMIC DNA]</scope>
    <source>
        <strain evidence="1 2">KACC 19118</strain>
    </source>
</reference>
<dbReference type="EMBL" id="CP150096">
    <property type="protein sequence ID" value="WZN48356.1"/>
    <property type="molecule type" value="Genomic_DNA"/>
</dbReference>